<dbReference type="EMBL" id="QUTI01028496">
    <property type="protein sequence ID" value="RLO04627.1"/>
    <property type="molecule type" value="Genomic_DNA"/>
</dbReference>
<accession>A0A9X8DWB6</accession>
<dbReference type="AlphaFoldDB" id="A0A9X8DWB6"/>
<comment type="caution">
    <text evidence="1">The sequence shown here is derived from an EMBL/GenBank/DDBJ whole genome shotgun (WGS) entry which is preliminary data.</text>
</comment>
<reference evidence="1 2" key="1">
    <citation type="journal article" date="2018" name="J. Invertebr. Pathol.">
        <title>New genotyping method for the causative agent of crayfish plague (Aphanomyces astaci) based on whole genome data.</title>
        <authorList>
            <person name="Minardi D."/>
            <person name="Studholme D.J."/>
            <person name="van der Giezen M."/>
            <person name="Pretto T."/>
            <person name="Oidtmann B."/>
        </authorList>
    </citation>
    <scope>NUCLEOTIDE SEQUENCE [LARGE SCALE GENOMIC DNA]</scope>
    <source>
        <strain evidence="1 2">KB13</strain>
    </source>
</reference>
<evidence type="ECO:0000313" key="2">
    <source>
        <dbReference type="Proteomes" id="UP000275652"/>
    </source>
</evidence>
<protein>
    <submittedName>
        <fullName evidence="1">Uncharacterized protein</fullName>
    </submittedName>
</protein>
<gene>
    <name evidence="1" type="ORF">DYB28_006266</name>
</gene>
<sequence>MKVWNAPAIPQPTKFSGSTKAERRAFMVENQKILGQFNAMQCIGSRRFAMPVSGHLLRQLAASCSAGNQLYVGLDDVSKPSPAAKPVEAPRGGKPQVLRRDGVQLENIVCVDDVVLDFGRHTRVQRLSYPYGNDAEPVVMKRRVKFNCVTLDTTCGPLVLRGLKAWVDDASTTTEVIVSRPVMKLLGFSDEDLLDGARKKKGEWDK</sequence>
<organism evidence="1 2">
    <name type="scientific">Aphanomyces astaci</name>
    <name type="common">Crayfish plague agent</name>
    <dbReference type="NCBI Taxonomy" id="112090"/>
    <lineage>
        <taxon>Eukaryota</taxon>
        <taxon>Sar</taxon>
        <taxon>Stramenopiles</taxon>
        <taxon>Oomycota</taxon>
        <taxon>Saprolegniomycetes</taxon>
        <taxon>Saprolegniales</taxon>
        <taxon>Verrucalvaceae</taxon>
        <taxon>Aphanomyces</taxon>
    </lineage>
</organism>
<name>A0A9X8DWB6_APHAT</name>
<dbReference type="Proteomes" id="UP000275652">
    <property type="component" value="Unassembled WGS sequence"/>
</dbReference>
<proteinExistence type="predicted"/>
<evidence type="ECO:0000313" key="1">
    <source>
        <dbReference type="EMBL" id="RLO04627.1"/>
    </source>
</evidence>